<accession>A0ACB8AMW8</accession>
<proteinExistence type="predicted"/>
<reference evidence="1" key="1">
    <citation type="journal article" date="2021" name="New Phytol.">
        <title>Evolutionary innovations through gain and loss of genes in the ectomycorrhizal Boletales.</title>
        <authorList>
            <person name="Wu G."/>
            <person name="Miyauchi S."/>
            <person name="Morin E."/>
            <person name="Kuo A."/>
            <person name="Drula E."/>
            <person name="Varga T."/>
            <person name="Kohler A."/>
            <person name="Feng B."/>
            <person name="Cao Y."/>
            <person name="Lipzen A."/>
            <person name="Daum C."/>
            <person name="Hundley H."/>
            <person name="Pangilinan J."/>
            <person name="Johnson J."/>
            <person name="Barry K."/>
            <person name="LaButti K."/>
            <person name="Ng V."/>
            <person name="Ahrendt S."/>
            <person name="Min B."/>
            <person name="Choi I.G."/>
            <person name="Park H."/>
            <person name="Plett J.M."/>
            <person name="Magnuson J."/>
            <person name="Spatafora J.W."/>
            <person name="Nagy L.G."/>
            <person name="Henrissat B."/>
            <person name="Grigoriev I.V."/>
            <person name="Yang Z.L."/>
            <person name="Xu J."/>
            <person name="Martin F.M."/>
        </authorList>
    </citation>
    <scope>NUCLEOTIDE SEQUENCE</scope>
    <source>
        <strain evidence="1">ATCC 28755</strain>
    </source>
</reference>
<evidence type="ECO:0000313" key="1">
    <source>
        <dbReference type="EMBL" id="KAH7914358.1"/>
    </source>
</evidence>
<gene>
    <name evidence="1" type="ORF">BJ138DRAFT_1144108</name>
</gene>
<evidence type="ECO:0000313" key="2">
    <source>
        <dbReference type="Proteomes" id="UP000790377"/>
    </source>
</evidence>
<keyword evidence="2" id="KW-1185">Reference proteome</keyword>
<comment type="caution">
    <text evidence="1">The sequence shown here is derived from an EMBL/GenBank/DDBJ whole genome shotgun (WGS) entry which is preliminary data.</text>
</comment>
<dbReference type="EMBL" id="MU267615">
    <property type="protein sequence ID" value="KAH7914358.1"/>
    <property type="molecule type" value="Genomic_DNA"/>
</dbReference>
<organism evidence="1 2">
    <name type="scientific">Hygrophoropsis aurantiaca</name>
    <dbReference type="NCBI Taxonomy" id="72124"/>
    <lineage>
        <taxon>Eukaryota</taxon>
        <taxon>Fungi</taxon>
        <taxon>Dikarya</taxon>
        <taxon>Basidiomycota</taxon>
        <taxon>Agaricomycotina</taxon>
        <taxon>Agaricomycetes</taxon>
        <taxon>Agaricomycetidae</taxon>
        <taxon>Boletales</taxon>
        <taxon>Coniophorineae</taxon>
        <taxon>Hygrophoropsidaceae</taxon>
        <taxon>Hygrophoropsis</taxon>
    </lineage>
</organism>
<name>A0ACB8AMW8_9AGAM</name>
<dbReference type="Proteomes" id="UP000790377">
    <property type="component" value="Unassembled WGS sequence"/>
</dbReference>
<protein>
    <submittedName>
        <fullName evidence="1">Aspartic peptidase domain-containing protein</fullName>
    </submittedName>
</protein>
<sequence length="562" mass="59409">MRLHFWSLAALASTSLALKIPIKQTKRPNFTKRSGGASVSISHPNAVAADTHVLAASSASTPSSLSLSDVRDLIYIANVTVGGVEYPVQLDTGSSDLWILGSKTPLPGANDTSQSYNLTYGIGWAYGHVAYASAEFAGIPISKQAFLDVSSAQNPALSYGANGILGLGFTSLSTVDALVNSTGASTGRTLLYNLFQDNPNEPNFIAFSLDSTTDTGDTIAGSFAVGETEPAYANVTSTNKIPTWPVTSPSRWNVLLDSFIVGTQTISVSSGISGAPSNKAVVLLDSGTSYTYAPTDVCQAIYGGIDGAQYDSSLGQWVVPCSAEIDMALQFDNQIFPINPLDVTPQSSTDSSTCLGSFIPQSVSVGAGQFDWLIGDNVLRSVYALYDFGDFDSSGQMGNPYVQMLPLTNPDQASIDFHTARGGTPNTNITYNVTENAASGTTVSLSTDVAETINKLAKYLPAMLGVMALNALILIVLVIVGLVLLCRRKSKTARARKVPGRLTPMPMSDTNSNRYSEMPLAPHTYEPIVSMAFTDDTNFAPPSPAFSRGESTRPGDRPRSMA</sequence>